<organism evidence="7">
    <name type="scientific">Arcella intermedia</name>
    <dbReference type="NCBI Taxonomy" id="1963864"/>
    <lineage>
        <taxon>Eukaryota</taxon>
        <taxon>Amoebozoa</taxon>
        <taxon>Tubulinea</taxon>
        <taxon>Elardia</taxon>
        <taxon>Arcellinida</taxon>
        <taxon>Sphaerothecina</taxon>
        <taxon>Arcellidae</taxon>
        <taxon>Arcella</taxon>
    </lineage>
</organism>
<comment type="similarity">
    <text evidence="5">Belongs to the adaptor complexes medium subunit family.</text>
</comment>
<dbReference type="AlphaFoldDB" id="A0A6B2L449"/>
<dbReference type="PRINTS" id="PR00314">
    <property type="entry name" value="CLATHRINADPT"/>
</dbReference>
<sequence length="437" mass="49938">MRGDTLIFRDFRNDVGRWTTDLFFRRATVPVEGEGDEPIFNVEGTQFIFTKKNGMYFVFASRHNVSPALSIELLERIAAVIKDYCGVLTEEAIRKNFILVYELVDEIVDFGYPQSSSSEDLKAFVRSVPVLVDTEKRSEFLTTVVRQKTTSSKTANQSVTNKEQKKKDEIFVDLLERITVHFGSSGQLSLAEIEGAIVIKSFIKGKPKLKLGLNEELIIGRNPDQMNYGKLCLDYCNFHECCQFSEWDIDRTLVFYPPDGEFALIKYKCSEAFEPPFKIFSYLEDPGPSQLDVIIRVSSEFPPELNANKVHLICKLPRSTVSASCELDPPETGTYEFDNRSKAITWNLGKIKGAFSATIRIKLNLEDSVGNYKREVGPIGMDFEIPMYRSSQMQIRYLKAMENEKELKPYRWVRSITKAESYVARVDSAFSSTPRYN</sequence>
<feature type="domain" description="MHD" evidence="6">
    <location>
        <begin position="167"/>
        <end position="425"/>
    </location>
</feature>
<dbReference type="InterPro" id="IPR022775">
    <property type="entry name" value="AP_mu_sigma_su"/>
</dbReference>
<dbReference type="CDD" id="cd14838">
    <property type="entry name" value="AP4_Mu_N"/>
    <property type="match status" value="1"/>
</dbReference>
<dbReference type="SUPFAM" id="SSF49447">
    <property type="entry name" value="Second domain of Mu2 adaptin subunit (ap50) of ap2 adaptor"/>
    <property type="match status" value="1"/>
</dbReference>
<dbReference type="PIRSF" id="PIRSF005992">
    <property type="entry name" value="Clathrin_mu"/>
    <property type="match status" value="1"/>
</dbReference>
<dbReference type="InterPro" id="IPR036168">
    <property type="entry name" value="AP2_Mu_C_sf"/>
</dbReference>
<dbReference type="GO" id="GO:0012505">
    <property type="term" value="C:endomembrane system"/>
    <property type="evidence" value="ECO:0007669"/>
    <property type="project" value="UniProtKB-SubCell"/>
</dbReference>
<dbReference type="GO" id="GO:0030131">
    <property type="term" value="C:clathrin adaptor complex"/>
    <property type="evidence" value="ECO:0007669"/>
    <property type="project" value="UniProtKB-UniRule"/>
</dbReference>
<dbReference type="Gene3D" id="3.30.450.60">
    <property type="match status" value="1"/>
</dbReference>
<dbReference type="InterPro" id="IPR011012">
    <property type="entry name" value="Longin-like_dom_sf"/>
</dbReference>
<dbReference type="GO" id="GO:0031201">
    <property type="term" value="C:SNARE complex"/>
    <property type="evidence" value="ECO:0007669"/>
    <property type="project" value="UniProtKB-ARBA"/>
</dbReference>
<name>A0A6B2L449_9EUKA</name>
<dbReference type="InterPro" id="IPR028565">
    <property type="entry name" value="MHD"/>
</dbReference>
<dbReference type="GO" id="GO:0006886">
    <property type="term" value="P:intracellular protein transport"/>
    <property type="evidence" value="ECO:0007669"/>
    <property type="project" value="UniProtKB-UniRule"/>
</dbReference>
<dbReference type="SUPFAM" id="SSF64356">
    <property type="entry name" value="SNARE-like"/>
    <property type="match status" value="1"/>
</dbReference>
<evidence type="ECO:0000259" key="6">
    <source>
        <dbReference type="PROSITE" id="PS51072"/>
    </source>
</evidence>
<evidence type="ECO:0000313" key="7">
    <source>
        <dbReference type="EMBL" id="NDV31715.1"/>
    </source>
</evidence>
<dbReference type="InterPro" id="IPR001392">
    <property type="entry name" value="Clathrin_mu"/>
</dbReference>
<evidence type="ECO:0000256" key="5">
    <source>
        <dbReference type="PIRNR" id="PIRNR005992"/>
    </source>
</evidence>
<dbReference type="Pfam" id="PF00928">
    <property type="entry name" value="Adap_comp_sub"/>
    <property type="match status" value="1"/>
</dbReference>
<dbReference type="Pfam" id="PF01217">
    <property type="entry name" value="Clat_adaptor_s"/>
    <property type="match status" value="1"/>
</dbReference>
<dbReference type="FunFam" id="3.30.450.60:FF:000002">
    <property type="entry name" value="AP-2 complex subunit mu, putative"/>
    <property type="match status" value="1"/>
</dbReference>
<keyword evidence="4" id="KW-0472">Membrane</keyword>
<evidence type="ECO:0000256" key="1">
    <source>
        <dbReference type="ARBA" id="ARBA00004308"/>
    </source>
</evidence>
<evidence type="ECO:0000256" key="3">
    <source>
        <dbReference type="ARBA" id="ARBA00022927"/>
    </source>
</evidence>
<dbReference type="InterPro" id="IPR050431">
    <property type="entry name" value="Adaptor_comp_med_subunit"/>
</dbReference>
<dbReference type="PANTHER" id="PTHR10529">
    <property type="entry name" value="AP COMPLEX SUBUNIT MU"/>
    <property type="match status" value="1"/>
</dbReference>
<protein>
    <recommendedName>
        <fullName evidence="6">MHD domain-containing protein</fullName>
    </recommendedName>
</protein>
<dbReference type="PROSITE" id="PS51072">
    <property type="entry name" value="MHD"/>
    <property type="match status" value="1"/>
</dbReference>
<dbReference type="GO" id="GO:0016192">
    <property type="term" value="P:vesicle-mediated transport"/>
    <property type="evidence" value="ECO:0007669"/>
    <property type="project" value="InterPro"/>
</dbReference>
<dbReference type="EMBL" id="GIBP01002746">
    <property type="protein sequence ID" value="NDV31715.1"/>
    <property type="molecule type" value="Transcribed_RNA"/>
</dbReference>
<reference evidence="7" key="1">
    <citation type="journal article" date="2020" name="J. Eukaryot. Microbiol.">
        <title>De novo Sequencing, Assembly and Annotation of the Transcriptome for the Free-Living Testate Amoeba Arcella intermedia.</title>
        <authorList>
            <person name="Ribeiro G.M."/>
            <person name="Porfirio-Sousa A.L."/>
            <person name="Maurer-Alcala X.X."/>
            <person name="Katz L.A."/>
            <person name="Lahr D.J.G."/>
        </authorList>
    </citation>
    <scope>NUCLEOTIDE SEQUENCE</scope>
</reference>
<keyword evidence="3 5" id="KW-0653">Protein transport</keyword>
<comment type="subcellular location">
    <subcellularLocation>
        <location evidence="1">Endomembrane system</location>
    </subcellularLocation>
</comment>
<proteinExistence type="inferred from homology"/>
<evidence type="ECO:0000256" key="4">
    <source>
        <dbReference type="ARBA" id="ARBA00023136"/>
    </source>
</evidence>
<evidence type="ECO:0000256" key="2">
    <source>
        <dbReference type="ARBA" id="ARBA00022448"/>
    </source>
</evidence>
<keyword evidence="2 5" id="KW-0813">Transport</keyword>
<dbReference type="Gene3D" id="2.60.40.1170">
    <property type="entry name" value="Mu homology domain, subdomain B"/>
    <property type="match status" value="2"/>
</dbReference>
<accession>A0A6B2L449</accession>